<dbReference type="PANTHER" id="PTHR44688">
    <property type="entry name" value="DNA-BINDING TRANSCRIPTIONAL ACTIVATOR DEVR_DOSR"/>
    <property type="match status" value="1"/>
</dbReference>
<feature type="domain" description="HTH luxR-type" evidence="4">
    <location>
        <begin position="104"/>
        <end position="169"/>
    </location>
</feature>
<sequence>MLGPIAQERPDPQAATRELGIDRARQQILVADSIRAGILLWRAAVPVLREVAMSESPDRLPDMFDRLHEAISIRLYIGSVAHEHVRLANRAAAAGNDQHSEPEGVTRPDNITEREWEVLKCVGRAYSNREIAKELAISEPTVKAHLRKIFRKLAATSRVDAINKVGLPHRYRS</sequence>
<evidence type="ECO:0000313" key="6">
    <source>
        <dbReference type="Proteomes" id="UP000809587"/>
    </source>
</evidence>
<comment type="caution">
    <text evidence="5">The sequence shown here is derived from an EMBL/GenBank/DDBJ whole genome shotgun (WGS) entry which is preliminary data.</text>
</comment>
<dbReference type="SMART" id="SM00421">
    <property type="entry name" value="HTH_LUXR"/>
    <property type="match status" value="1"/>
</dbReference>
<evidence type="ECO:0000256" key="1">
    <source>
        <dbReference type="ARBA" id="ARBA00023015"/>
    </source>
</evidence>
<protein>
    <submittedName>
        <fullName evidence="5">Helix-turn-helix transcriptional regulator</fullName>
    </submittedName>
</protein>
<dbReference type="PRINTS" id="PR00038">
    <property type="entry name" value="HTHLUXR"/>
</dbReference>
<dbReference type="CDD" id="cd06170">
    <property type="entry name" value="LuxR_C_like"/>
    <property type="match status" value="1"/>
</dbReference>
<dbReference type="Proteomes" id="UP000809587">
    <property type="component" value="Unassembled WGS sequence"/>
</dbReference>
<dbReference type="SUPFAM" id="SSF46894">
    <property type="entry name" value="C-terminal effector domain of the bipartite response regulators"/>
    <property type="match status" value="1"/>
</dbReference>
<evidence type="ECO:0000259" key="4">
    <source>
        <dbReference type="PROSITE" id="PS50043"/>
    </source>
</evidence>
<proteinExistence type="predicted"/>
<gene>
    <name evidence="5" type="ORF">JQN84_29585</name>
</gene>
<keyword evidence="2" id="KW-0238">DNA-binding</keyword>
<organism evidence="5 6">
    <name type="scientific">Micromonospora humidisoli</name>
    <dbReference type="NCBI Taxonomy" id="2807622"/>
    <lineage>
        <taxon>Bacteria</taxon>
        <taxon>Bacillati</taxon>
        <taxon>Actinomycetota</taxon>
        <taxon>Actinomycetes</taxon>
        <taxon>Micromonosporales</taxon>
        <taxon>Micromonosporaceae</taxon>
        <taxon>Micromonospora</taxon>
    </lineage>
</organism>
<dbReference type="Pfam" id="PF00196">
    <property type="entry name" value="GerE"/>
    <property type="match status" value="1"/>
</dbReference>
<dbReference type="InterPro" id="IPR016032">
    <property type="entry name" value="Sig_transdc_resp-reg_C-effctor"/>
</dbReference>
<reference evidence="5 6" key="1">
    <citation type="submission" date="2021-02" db="EMBL/GenBank/DDBJ databases">
        <authorList>
            <person name="Lee D.-H."/>
        </authorList>
    </citation>
    <scope>NUCLEOTIDE SEQUENCE [LARGE SCALE GENOMIC DNA]</scope>
    <source>
        <strain evidence="5 6">MMS20-R2-29</strain>
    </source>
</reference>
<dbReference type="EMBL" id="JAFEUO010000011">
    <property type="protein sequence ID" value="MBM7086690.1"/>
    <property type="molecule type" value="Genomic_DNA"/>
</dbReference>
<accession>A0ABS2JJL2</accession>
<evidence type="ECO:0000256" key="2">
    <source>
        <dbReference type="ARBA" id="ARBA00023125"/>
    </source>
</evidence>
<dbReference type="Gene3D" id="1.10.10.10">
    <property type="entry name" value="Winged helix-like DNA-binding domain superfamily/Winged helix DNA-binding domain"/>
    <property type="match status" value="1"/>
</dbReference>
<evidence type="ECO:0000313" key="5">
    <source>
        <dbReference type="EMBL" id="MBM7086690.1"/>
    </source>
</evidence>
<evidence type="ECO:0000256" key="3">
    <source>
        <dbReference type="ARBA" id="ARBA00023163"/>
    </source>
</evidence>
<name>A0ABS2JJL2_9ACTN</name>
<dbReference type="InterPro" id="IPR000792">
    <property type="entry name" value="Tscrpt_reg_LuxR_C"/>
</dbReference>
<keyword evidence="1" id="KW-0805">Transcription regulation</keyword>
<dbReference type="PANTHER" id="PTHR44688:SF16">
    <property type="entry name" value="DNA-BINDING TRANSCRIPTIONAL ACTIVATOR DEVR_DOSR"/>
    <property type="match status" value="1"/>
</dbReference>
<dbReference type="InterPro" id="IPR036388">
    <property type="entry name" value="WH-like_DNA-bd_sf"/>
</dbReference>
<dbReference type="PROSITE" id="PS50043">
    <property type="entry name" value="HTH_LUXR_2"/>
    <property type="match status" value="1"/>
</dbReference>
<keyword evidence="3" id="KW-0804">Transcription</keyword>
<keyword evidence="6" id="KW-1185">Reference proteome</keyword>